<comment type="caution">
    <text evidence="2">The sequence shown here is derived from an EMBL/GenBank/DDBJ whole genome shotgun (WGS) entry which is preliminary data.</text>
</comment>
<dbReference type="Gene3D" id="3.80.10.10">
    <property type="entry name" value="Ribonuclease Inhibitor"/>
    <property type="match status" value="1"/>
</dbReference>
<organism evidence="2 3">
    <name type="scientific">Mycena metata</name>
    <dbReference type="NCBI Taxonomy" id="1033252"/>
    <lineage>
        <taxon>Eukaryota</taxon>
        <taxon>Fungi</taxon>
        <taxon>Dikarya</taxon>
        <taxon>Basidiomycota</taxon>
        <taxon>Agaricomycotina</taxon>
        <taxon>Agaricomycetes</taxon>
        <taxon>Agaricomycetidae</taxon>
        <taxon>Agaricales</taxon>
        <taxon>Marasmiineae</taxon>
        <taxon>Mycenaceae</taxon>
        <taxon>Mycena</taxon>
    </lineage>
</organism>
<dbReference type="SUPFAM" id="SSF81383">
    <property type="entry name" value="F-box domain"/>
    <property type="match status" value="1"/>
</dbReference>
<dbReference type="InterPro" id="IPR032675">
    <property type="entry name" value="LRR_dom_sf"/>
</dbReference>
<reference evidence="2" key="1">
    <citation type="submission" date="2023-03" db="EMBL/GenBank/DDBJ databases">
        <title>Massive genome expansion in bonnet fungi (Mycena s.s.) driven by repeated elements and novel gene families across ecological guilds.</title>
        <authorList>
            <consortium name="Lawrence Berkeley National Laboratory"/>
            <person name="Harder C.B."/>
            <person name="Miyauchi S."/>
            <person name="Viragh M."/>
            <person name="Kuo A."/>
            <person name="Thoen E."/>
            <person name="Andreopoulos B."/>
            <person name="Lu D."/>
            <person name="Skrede I."/>
            <person name="Drula E."/>
            <person name="Henrissat B."/>
            <person name="Morin E."/>
            <person name="Kohler A."/>
            <person name="Barry K."/>
            <person name="LaButti K."/>
            <person name="Morin E."/>
            <person name="Salamov A."/>
            <person name="Lipzen A."/>
            <person name="Mereny Z."/>
            <person name="Hegedus B."/>
            <person name="Baldrian P."/>
            <person name="Stursova M."/>
            <person name="Weitz H."/>
            <person name="Taylor A."/>
            <person name="Grigoriev I.V."/>
            <person name="Nagy L.G."/>
            <person name="Martin F."/>
            <person name="Kauserud H."/>
        </authorList>
    </citation>
    <scope>NUCLEOTIDE SEQUENCE</scope>
    <source>
        <strain evidence="2">CBHHK182m</strain>
    </source>
</reference>
<dbReference type="PROSITE" id="PS50181">
    <property type="entry name" value="FBOX"/>
    <property type="match status" value="1"/>
</dbReference>
<feature type="domain" description="F-box" evidence="1">
    <location>
        <begin position="516"/>
        <end position="573"/>
    </location>
</feature>
<dbReference type="Proteomes" id="UP001215598">
    <property type="component" value="Unassembled WGS sequence"/>
</dbReference>
<dbReference type="InterPro" id="IPR036047">
    <property type="entry name" value="F-box-like_dom_sf"/>
</dbReference>
<dbReference type="AlphaFoldDB" id="A0AAD7HVM9"/>
<gene>
    <name evidence="2" type="ORF">B0H16DRAFT_1734291</name>
</gene>
<dbReference type="PANTHER" id="PTHR38926">
    <property type="entry name" value="F-BOX DOMAIN CONTAINING PROTEIN, EXPRESSED"/>
    <property type="match status" value="1"/>
</dbReference>
<evidence type="ECO:0000259" key="1">
    <source>
        <dbReference type="PROSITE" id="PS50181"/>
    </source>
</evidence>
<evidence type="ECO:0000313" key="2">
    <source>
        <dbReference type="EMBL" id="KAJ7729354.1"/>
    </source>
</evidence>
<evidence type="ECO:0000313" key="3">
    <source>
        <dbReference type="Proteomes" id="UP001215598"/>
    </source>
</evidence>
<dbReference type="PANTHER" id="PTHR38926:SF5">
    <property type="entry name" value="F-BOX AND LEUCINE-RICH REPEAT PROTEIN 6"/>
    <property type="match status" value="1"/>
</dbReference>
<accession>A0AAD7HVM9</accession>
<dbReference type="InterPro" id="IPR001810">
    <property type="entry name" value="F-box_dom"/>
</dbReference>
<dbReference type="Gene3D" id="1.20.1280.50">
    <property type="match status" value="1"/>
</dbReference>
<dbReference type="EMBL" id="JARKIB010000166">
    <property type="protein sequence ID" value="KAJ7729354.1"/>
    <property type="molecule type" value="Genomic_DNA"/>
</dbReference>
<keyword evidence="3" id="KW-1185">Reference proteome</keyword>
<name>A0AAD7HVM9_9AGAR</name>
<dbReference type="SUPFAM" id="SSF52047">
    <property type="entry name" value="RNI-like"/>
    <property type="match status" value="1"/>
</dbReference>
<sequence length="938" mass="104166">MPLAPVLWRALPYDVQRKIIDLVLAPSSLREKLRVKLCASSSDWMRFVFSHPHYWTHIIVTSRSTPDRVRHLVSLAFPLALHLHLLFQSSPLPAALGYLLPHVASASHFTVETDSVGAVERLHAVFSAVPAPRMRSFQLLFNRSSFSPPAPFDHDNPMPWFGSFFPDLESLHLRCACMPLASASLTSLRDLDLSGWLFPCRITSADLSAVVTGCPFLESLTLFRVDFPDIGDDAALPLIRSTSVTSLRLGFGGQYTLQTFVHFLDLPSLSSLVLDILSQSDVAASLSLPPRLTSAISTLIVRGNRSFPLYSDFEFPAEFLFSRFTLLTTLDISQAASPTFDSLLSAWLSRNQRDGVNPIPGLKSLYVSNATLEQLEQLSLNPWYIAATLFAPIKRLVVQWLRNVAGKVTKEMQRLRGIDSRESPVGRSFFSPSDFLFGTASESDRFCRRMLFPFGLDVARILAVVSFTLTASFVAPGRLLSVLGPCLLRLKVRALYFDPIKEDWTSSPPSFVAAVGFIFPSLPPEVMSNIFRHVCLVHDRTLRLFRQACYQLSHVCRGWRDIVRGDPSFWQTLVIDETTSSQYLDDFMRYSRQCAIVVAFALFRGPPPRRFSDALLASAVHTLPSLHRWVALEFYIDDRGTLDALTTFFANRRAPRLRFFAATSRTFDFAPVVRPSPDPPLLFAEDIHQLEHVVLDGVPFLRPLLSPMQRLVSLSLDSIPPSSWPTFHAFVQLVTLSPGLRSVSLNSVGFTGRPPSLPVVVHHVVRLDLSFGFGPLDSDRSTLLMLAALSFQHLNFLRLSFRNTAAVVDLLNASLAFSTRRVCVEGVCSDISVARSLYFRVAGVVSLDLCHGHPDMVAALAPCESPAGDIPLPTLDSLDLYAPDWSALLPVLAHRASYGARSIDLLQCTVPLRAPRVSPSSVDPNGVTRVRVNPRVYG</sequence>
<protein>
    <recommendedName>
        <fullName evidence="1">F-box domain-containing protein</fullName>
    </recommendedName>
</protein>
<dbReference type="Pfam" id="PF12937">
    <property type="entry name" value="F-box-like"/>
    <property type="match status" value="1"/>
</dbReference>
<proteinExistence type="predicted"/>